<gene>
    <name evidence="5" type="ORF">ODALV1_LOCUS27169</name>
</gene>
<dbReference type="PANTHER" id="PTHR14247">
    <property type="entry name" value="BREAST CANCER ANTI-ESTROGEN RESISTANCE PROTEIN 3 HOMOLOG-LIKE PROTEIN"/>
    <property type="match status" value="1"/>
</dbReference>
<comment type="caution">
    <text evidence="5">The sequence shown here is derived from an EMBL/GenBank/DDBJ whole genome shotgun (WGS) entry which is preliminary data.</text>
</comment>
<dbReference type="SUPFAM" id="SSF55550">
    <property type="entry name" value="SH2 domain"/>
    <property type="match status" value="1"/>
</dbReference>
<dbReference type="InterPro" id="IPR036860">
    <property type="entry name" value="SH2_dom_sf"/>
</dbReference>
<dbReference type="PROSITE" id="PS50009">
    <property type="entry name" value="RASGEF_CAT"/>
    <property type="match status" value="1"/>
</dbReference>
<evidence type="ECO:0000259" key="4">
    <source>
        <dbReference type="PROSITE" id="PS50009"/>
    </source>
</evidence>
<evidence type="ECO:0000313" key="6">
    <source>
        <dbReference type="Proteomes" id="UP001642540"/>
    </source>
</evidence>
<evidence type="ECO:0000256" key="1">
    <source>
        <dbReference type="PROSITE-ProRule" id="PRU00168"/>
    </source>
</evidence>
<dbReference type="SMART" id="SM00147">
    <property type="entry name" value="RasGEF"/>
    <property type="match status" value="1"/>
</dbReference>
<feature type="domain" description="Ras-GEF" evidence="4">
    <location>
        <begin position="265"/>
        <end position="524"/>
    </location>
</feature>
<keyword evidence="6" id="KW-1185">Reference proteome</keyword>
<dbReference type="InterPro" id="IPR051853">
    <property type="entry name" value="SH2-Ras-GEF_adapter"/>
</dbReference>
<evidence type="ECO:0000256" key="2">
    <source>
        <dbReference type="PROSITE-ProRule" id="PRU00191"/>
    </source>
</evidence>
<dbReference type="PROSITE" id="PS50001">
    <property type="entry name" value="SH2"/>
    <property type="match status" value="1"/>
</dbReference>
<reference evidence="5 6" key="1">
    <citation type="submission" date="2024-08" db="EMBL/GenBank/DDBJ databases">
        <authorList>
            <person name="Cucini C."/>
            <person name="Frati F."/>
        </authorList>
    </citation>
    <scope>NUCLEOTIDE SEQUENCE [LARGE SCALE GENOMIC DNA]</scope>
</reference>
<proteinExistence type="predicted"/>
<evidence type="ECO:0000259" key="3">
    <source>
        <dbReference type="PROSITE" id="PS50001"/>
    </source>
</evidence>
<protein>
    <recommendedName>
        <fullName evidence="7">SH2 domain-containing protein</fullName>
    </recommendedName>
</protein>
<dbReference type="InterPro" id="IPR036964">
    <property type="entry name" value="RASGEF_cat_dom_sf"/>
</dbReference>
<keyword evidence="2" id="KW-0727">SH2 domain</keyword>
<accession>A0ABP1RXB5</accession>
<dbReference type="Proteomes" id="UP001642540">
    <property type="component" value="Unassembled WGS sequence"/>
</dbReference>
<keyword evidence="1" id="KW-0344">Guanine-nucleotide releasing factor</keyword>
<dbReference type="InterPro" id="IPR023578">
    <property type="entry name" value="Ras_GEF_dom_sf"/>
</dbReference>
<evidence type="ECO:0000313" key="5">
    <source>
        <dbReference type="EMBL" id="CAL8137986.1"/>
    </source>
</evidence>
<dbReference type="Gene3D" id="1.10.840.10">
    <property type="entry name" value="Ras guanine-nucleotide exchange factors catalytic domain"/>
    <property type="match status" value="1"/>
</dbReference>
<organism evidence="5 6">
    <name type="scientific">Orchesella dallaii</name>
    <dbReference type="NCBI Taxonomy" id="48710"/>
    <lineage>
        <taxon>Eukaryota</taxon>
        <taxon>Metazoa</taxon>
        <taxon>Ecdysozoa</taxon>
        <taxon>Arthropoda</taxon>
        <taxon>Hexapoda</taxon>
        <taxon>Collembola</taxon>
        <taxon>Entomobryomorpha</taxon>
        <taxon>Entomobryoidea</taxon>
        <taxon>Orchesellidae</taxon>
        <taxon>Orchesellinae</taxon>
        <taxon>Orchesella</taxon>
    </lineage>
</organism>
<dbReference type="Gene3D" id="3.30.505.10">
    <property type="entry name" value="SH2 domain"/>
    <property type="match status" value="1"/>
</dbReference>
<dbReference type="InterPro" id="IPR000980">
    <property type="entry name" value="SH2"/>
</dbReference>
<dbReference type="Pfam" id="PF00017">
    <property type="entry name" value="SH2"/>
    <property type="match status" value="1"/>
</dbReference>
<feature type="domain" description="SH2" evidence="3">
    <location>
        <begin position="34"/>
        <end position="135"/>
    </location>
</feature>
<dbReference type="InterPro" id="IPR001895">
    <property type="entry name" value="RASGEF_cat_dom"/>
</dbReference>
<dbReference type="EMBL" id="CAXLJM020000121">
    <property type="protein sequence ID" value="CAL8137986.1"/>
    <property type="molecule type" value="Genomic_DNA"/>
</dbReference>
<dbReference type="SMART" id="SM00252">
    <property type="entry name" value="SH2"/>
    <property type="match status" value="1"/>
</dbReference>
<dbReference type="Pfam" id="PF00617">
    <property type="entry name" value="RasGEF"/>
    <property type="match status" value="1"/>
</dbReference>
<name>A0ABP1RXB5_9HEXA</name>
<dbReference type="PRINTS" id="PR00401">
    <property type="entry name" value="SH2DOMAIN"/>
</dbReference>
<sequence>MESEPETATKERQERELLEWELSLHSSDLRAHAWYHGNISRSESEGLLQEEGEFLVRDSTSSGRPGDFALSCVWKGAILHFLIQKDVLQPDTIYEQLGYRFENESFPTVSDLITYYVGNSVPISAKSGAKISLPRNRSVPLTNKSKLYSSLEGSEYDYVSLTREAKLMSQSLHSIASDKSGHSDILSQVSLDLRPPAGLLEELEYIPEKILRSDAIKGIQELGPAHKSNFDLSNISSIILPTKMEDCVLSPSVIQTVNTRLLEASDRSIAYHMTKVDWNILSGKNAFDEDEAQVQNEIETDEFKFYDTFFENSQYRWNTVIERSLTLSHFIVVTVLGAEVREELFSKWIRIADELRTSMGNFFSFCSVMRGLNSSSLAKCDGPLDWLKLRRDYTNPTFLFETTLRCTYKGLLQGTEPYPPNSSIPNLLPPAIILENCWELFPGFQNSSAQDKLAITVSHLRSIHRLSRNESIQRRNIERLGADFLIPEDLVLVDIFRTEVHLIILWGLLYSDITLQSRCKQYDD</sequence>
<dbReference type="PANTHER" id="PTHR14247:SF8">
    <property type="entry name" value="RAS-GEF DOMAIN-CONTAINING PROTEIN"/>
    <property type="match status" value="1"/>
</dbReference>
<dbReference type="SUPFAM" id="SSF48366">
    <property type="entry name" value="Ras GEF"/>
    <property type="match status" value="1"/>
</dbReference>
<evidence type="ECO:0008006" key="7">
    <source>
        <dbReference type="Google" id="ProtNLM"/>
    </source>
</evidence>